<keyword evidence="3" id="KW-1185">Reference proteome</keyword>
<name>A0ABT7URQ2_9FIRM</name>
<dbReference type="EMBL" id="JAUDCL010000016">
    <property type="protein sequence ID" value="MDM8201572.1"/>
    <property type="molecule type" value="Genomic_DNA"/>
</dbReference>
<evidence type="ECO:0000256" key="1">
    <source>
        <dbReference type="SAM" id="MobiDB-lite"/>
    </source>
</evidence>
<dbReference type="Proteomes" id="UP001529380">
    <property type="component" value="Unassembled WGS sequence"/>
</dbReference>
<gene>
    <name evidence="2" type="ORF">QUW08_09770</name>
</gene>
<feature type="compositionally biased region" description="Basic and acidic residues" evidence="1">
    <location>
        <begin position="262"/>
        <end position="273"/>
    </location>
</feature>
<evidence type="ECO:0000313" key="2">
    <source>
        <dbReference type="EMBL" id="MDM8201572.1"/>
    </source>
</evidence>
<comment type="caution">
    <text evidence="2">The sequence shown here is derived from an EMBL/GenBank/DDBJ whole genome shotgun (WGS) entry which is preliminary data.</text>
</comment>
<reference evidence="3" key="2">
    <citation type="submission" date="2023-06" db="EMBL/GenBank/DDBJ databases">
        <title>Identification and characterization of horizontal gene transfer across gut microbiota members of farm animals based on homology search.</title>
        <authorList>
            <person name="Zeman M."/>
            <person name="Kubasova T."/>
            <person name="Jahodarova E."/>
            <person name="Nykrynova M."/>
            <person name="Rychlik I."/>
        </authorList>
    </citation>
    <scope>NUCLEOTIDE SEQUENCE [LARGE SCALE GENOMIC DNA]</scope>
    <source>
        <strain evidence="3">ET340</strain>
    </source>
</reference>
<accession>A0ABT7URQ2</accession>
<dbReference type="RefSeq" id="WP_289600095.1">
    <property type="nucleotide sequence ID" value="NZ_JAUDCL010000016.1"/>
</dbReference>
<organism evidence="2 3">
    <name type="scientific">Allofournierella massiliensis</name>
    <dbReference type="NCBI Taxonomy" id="1650663"/>
    <lineage>
        <taxon>Bacteria</taxon>
        <taxon>Bacillati</taxon>
        <taxon>Bacillota</taxon>
        <taxon>Clostridia</taxon>
        <taxon>Eubacteriales</taxon>
        <taxon>Oscillospiraceae</taxon>
        <taxon>Allofournierella</taxon>
    </lineage>
</organism>
<proteinExistence type="predicted"/>
<sequence length="273" mass="32739">MKSTYDALNQAMVEWKAVDETREPARATSLRNNVWALAYELYYEKYAQKPVSHWTGDNWVMDTILKSMEEYDPAIGHFSGYLKEKLDFREKDQWRKVQREKQRSVQDDPDQILAVLEDQHAEDPFSNMEFQDLFEELLVMILNFKMRQSGHGNNESRLKWYRIFFTEDMTLTMKHSPHILRRERDTINAMDLEYLDYYMEQVCRTQMQVRRSPMKMYCQVVPGRKECEGEVPLPIPADVSLSYLEKRENRRFSAGTRSNQKKVYEEEKRSIRQ</sequence>
<evidence type="ECO:0000313" key="3">
    <source>
        <dbReference type="Proteomes" id="UP001529380"/>
    </source>
</evidence>
<protein>
    <submittedName>
        <fullName evidence="2">Uncharacterized protein</fullName>
    </submittedName>
</protein>
<reference evidence="2 3" key="3">
    <citation type="submission" date="2023-06" db="EMBL/GenBank/DDBJ databases">
        <authorList>
            <person name="Zeman M."/>
            <person name="Kubasova T."/>
            <person name="Jahodarova E."/>
            <person name="Nykrynova M."/>
            <person name="Rychlik I."/>
        </authorList>
    </citation>
    <scope>NUCLEOTIDE SEQUENCE [LARGE SCALE GENOMIC DNA]</scope>
    <source>
        <strain evidence="2 3">ET340</strain>
    </source>
</reference>
<reference evidence="2 3" key="1">
    <citation type="submission" date="2023-06" db="EMBL/GenBank/DDBJ databases">
        <title>Identification and characterization of horizontal gene transfer across gut microbiota members of farm animals based on homology search.</title>
        <authorList>
            <person name="Schwarzerova J."/>
            <person name="Nykrynova M."/>
            <person name="Jureckova K."/>
            <person name="Cejkova D."/>
            <person name="Rychlik I."/>
        </authorList>
    </citation>
    <scope>NUCLEOTIDE SEQUENCE [LARGE SCALE GENOMIC DNA]</scope>
    <source>
        <strain evidence="2 3">ET340</strain>
    </source>
</reference>
<feature type="region of interest" description="Disordered" evidence="1">
    <location>
        <begin position="250"/>
        <end position="273"/>
    </location>
</feature>